<proteinExistence type="predicted"/>
<protein>
    <recommendedName>
        <fullName evidence="4">A-kinase anchor protein 2 C-terminal domain-containing protein</fullName>
    </recommendedName>
</protein>
<evidence type="ECO:0000256" key="1">
    <source>
        <dbReference type="SAM" id="MobiDB-lite"/>
    </source>
</evidence>
<dbReference type="Proteomes" id="UP001153269">
    <property type="component" value="Unassembled WGS sequence"/>
</dbReference>
<keyword evidence="3" id="KW-1185">Reference proteome</keyword>
<feature type="region of interest" description="Disordered" evidence="1">
    <location>
        <begin position="589"/>
        <end position="618"/>
    </location>
</feature>
<feature type="compositionally biased region" description="Basic and acidic residues" evidence="1">
    <location>
        <begin position="605"/>
        <end position="616"/>
    </location>
</feature>
<name>A0A9N7UNJ3_PLEPL</name>
<feature type="compositionally biased region" description="Low complexity" evidence="1">
    <location>
        <begin position="257"/>
        <end position="266"/>
    </location>
</feature>
<feature type="compositionally biased region" description="Basic and acidic residues" evidence="1">
    <location>
        <begin position="315"/>
        <end position="332"/>
    </location>
</feature>
<feature type="compositionally biased region" description="Polar residues" evidence="1">
    <location>
        <begin position="373"/>
        <end position="392"/>
    </location>
</feature>
<gene>
    <name evidence="2" type="ORF">PLEPLA_LOCUS21977</name>
</gene>
<evidence type="ECO:0008006" key="4">
    <source>
        <dbReference type="Google" id="ProtNLM"/>
    </source>
</evidence>
<feature type="compositionally biased region" description="Basic and acidic residues" evidence="1">
    <location>
        <begin position="81"/>
        <end position="90"/>
    </location>
</feature>
<sequence length="813" mass="91542">MDPGLVSREDGRPSIPDVQSEASVIRRYHGLMDDEGADDVFIPPPPLPPSSSARLLPAEGSTGGMVNNSSVTHSTGATDATEDRANPGGLDWHHVERQLMAAQTKVDEVIARGTESSEECEDATSPSSIEVLTPPADEDQTSSEDTVCLMETFQEPSGTESDEEAVDVSPVDQTPVSHQVPETPAEDSDEDHVDTRSLNYRLTKSDWVRRESGSSETQVSQQPTSEDSEGTTRTEGDTGDSSRRIASDIRQGEKLLQRLQLVQQRQDGQMMETAQETRGKEQGELETEVDPGEVNLTDGAEMKEKRIHTVVDEEAKVNVTEKEKNESRKERVSLSTEDSEDDERDRWETADLSPRIDPRENPNVSSKHRFSAAETSMENQIQEENQAKQNLQRPRAVFNPTDNPDVLEIPFKTSISLEPLPSQVDQRSDWQFSEHKMQKEISQEIQRELVLVSQGKIPGGYSKEEIRKLEETKLLFEAFQQENPEGPTRLRKHPTSLIRGDVNPSVLERSWSLERFSLESSLRRHKQAFTPVQKHGLHQLGWFPPAAEEARSKTREGRESPILQLNPFFTLRPALALQPEVEKDIRQAREREEELRRQRSTLYGENRRSSREEEKSGVTQTLVEGMEDMQLSPEGHVLHQASTLQHFKGETEDGRGRLPLSPAAELQDLTQPSSLSSHGTVFMLRQETVQRETGARVASTLQERPAESEQSQQEPKVHRAGGQKAPLWQRWESGQITGTSRPRKTTEPGPAAASTLQISTRLELHLEEEESLEPTVLQLIGTFSGGLTTRPWWEKLQRRSRASHWDILENFRR</sequence>
<comment type="caution">
    <text evidence="2">The sequence shown here is derived from an EMBL/GenBank/DDBJ whole genome shotgun (WGS) entry which is preliminary data.</text>
</comment>
<feature type="compositionally biased region" description="Basic and acidic residues" evidence="1">
    <location>
        <begin position="344"/>
        <end position="360"/>
    </location>
</feature>
<feature type="region of interest" description="Disordered" evidence="1">
    <location>
        <begin position="691"/>
        <end position="754"/>
    </location>
</feature>
<evidence type="ECO:0000313" key="3">
    <source>
        <dbReference type="Proteomes" id="UP001153269"/>
    </source>
</evidence>
<feature type="compositionally biased region" description="Basic and acidic residues" evidence="1">
    <location>
        <begin position="203"/>
        <end position="213"/>
    </location>
</feature>
<feature type="region of interest" description="Disordered" evidence="1">
    <location>
        <begin position="110"/>
        <end position="302"/>
    </location>
</feature>
<dbReference type="EMBL" id="CADEAL010001609">
    <property type="protein sequence ID" value="CAB1433885.1"/>
    <property type="molecule type" value="Genomic_DNA"/>
</dbReference>
<feature type="compositionally biased region" description="Basic and acidic residues" evidence="1">
    <location>
        <begin position="230"/>
        <end position="256"/>
    </location>
</feature>
<evidence type="ECO:0000313" key="2">
    <source>
        <dbReference type="EMBL" id="CAB1433885.1"/>
    </source>
</evidence>
<accession>A0A9N7UNJ3</accession>
<feature type="region of interest" description="Disordered" evidence="1">
    <location>
        <begin position="315"/>
        <end position="406"/>
    </location>
</feature>
<feature type="compositionally biased region" description="Polar residues" evidence="1">
    <location>
        <begin position="64"/>
        <end position="78"/>
    </location>
</feature>
<dbReference type="AlphaFoldDB" id="A0A9N7UNJ3"/>
<feature type="compositionally biased region" description="Polar residues" evidence="1">
    <location>
        <begin position="214"/>
        <end position="223"/>
    </location>
</feature>
<feature type="region of interest" description="Disordered" evidence="1">
    <location>
        <begin position="1"/>
        <end position="90"/>
    </location>
</feature>
<organism evidence="2 3">
    <name type="scientific">Pleuronectes platessa</name>
    <name type="common">European plaice</name>
    <dbReference type="NCBI Taxonomy" id="8262"/>
    <lineage>
        <taxon>Eukaryota</taxon>
        <taxon>Metazoa</taxon>
        <taxon>Chordata</taxon>
        <taxon>Craniata</taxon>
        <taxon>Vertebrata</taxon>
        <taxon>Euteleostomi</taxon>
        <taxon>Actinopterygii</taxon>
        <taxon>Neopterygii</taxon>
        <taxon>Teleostei</taxon>
        <taxon>Neoteleostei</taxon>
        <taxon>Acanthomorphata</taxon>
        <taxon>Carangaria</taxon>
        <taxon>Pleuronectiformes</taxon>
        <taxon>Pleuronectoidei</taxon>
        <taxon>Pleuronectidae</taxon>
        <taxon>Pleuronectes</taxon>
    </lineage>
</organism>
<reference evidence="2" key="1">
    <citation type="submission" date="2020-03" db="EMBL/GenBank/DDBJ databases">
        <authorList>
            <person name="Weist P."/>
        </authorList>
    </citation>
    <scope>NUCLEOTIDE SEQUENCE</scope>
</reference>